<dbReference type="InterPro" id="IPR038763">
    <property type="entry name" value="DHH_sf"/>
</dbReference>
<dbReference type="AlphaFoldDB" id="A0A3A9JLV0"/>
<dbReference type="Proteomes" id="UP000278036">
    <property type="component" value="Unassembled WGS sequence"/>
</dbReference>
<dbReference type="Gene3D" id="3.90.1640.30">
    <property type="match status" value="1"/>
</dbReference>
<dbReference type="PANTHER" id="PTHR30255:SF2">
    <property type="entry name" value="SINGLE-STRANDED-DNA-SPECIFIC EXONUCLEASE RECJ"/>
    <property type="match status" value="1"/>
</dbReference>
<dbReference type="PANTHER" id="PTHR30255">
    <property type="entry name" value="SINGLE-STRANDED-DNA-SPECIFIC EXONUCLEASE RECJ"/>
    <property type="match status" value="1"/>
</dbReference>
<keyword evidence="3" id="KW-1185">Reference proteome</keyword>
<dbReference type="OrthoDB" id="868021at2"/>
<organism evidence="1 4">
    <name type="scientific">Teichococcus wenyumeiae</name>
    <dbReference type="NCBI Taxonomy" id="2478470"/>
    <lineage>
        <taxon>Bacteria</taxon>
        <taxon>Pseudomonadati</taxon>
        <taxon>Pseudomonadota</taxon>
        <taxon>Alphaproteobacteria</taxon>
        <taxon>Acetobacterales</taxon>
        <taxon>Roseomonadaceae</taxon>
        <taxon>Roseomonas</taxon>
    </lineage>
</organism>
<gene>
    <name evidence="1" type="ORF">D6Z83_03675</name>
    <name evidence="2" type="ORF">EBE87_14980</name>
</gene>
<reference evidence="1 4" key="1">
    <citation type="submission" date="2018-09" db="EMBL/GenBank/DDBJ databases">
        <title>Roseomonas sp. nov., isolated from feces of Tibetan antelopes in the Qinghai-Tibet plateau, China.</title>
        <authorList>
            <person name="Tian Z."/>
        </authorList>
    </citation>
    <scope>NUCLEOTIDE SEQUENCE [LARGE SCALE GENOMIC DNA]</scope>
    <source>
        <strain evidence="2 3">Z23</strain>
        <strain evidence="1 4">Z24</strain>
    </source>
</reference>
<dbReference type="SUPFAM" id="SSF64182">
    <property type="entry name" value="DHH phosphoesterases"/>
    <property type="match status" value="1"/>
</dbReference>
<dbReference type="EMBL" id="RAQU01000014">
    <property type="protein sequence ID" value="RKK05515.1"/>
    <property type="molecule type" value="Genomic_DNA"/>
</dbReference>
<name>A0A3A9JLV0_9PROT</name>
<dbReference type="InterPro" id="IPR051673">
    <property type="entry name" value="SSDNA_exonuclease_RecJ"/>
</dbReference>
<evidence type="ECO:0000313" key="1">
    <source>
        <dbReference type="EMBL" id="RKK05515.1"/>
    </source>
</evidence>
<dbReference type="InParanoid" id="A0A3A9JLV0"/>
<dbReference type="Proteomes" id="UP000274097">
    <property type="component" value="Unassembled WGS sequence"/>
</dbReference>
<sequence length="362" mass="38319">MPEQHASEAGPDAAWLAARQAEFRAALAQFDRARPLLVLGHHDADGLSAMAILARALGQAGWQVKTRIIGRGENAWTPEMAAELQAQEMGGLIVADLGSRAALLRPGTPTVVLDHHVPTGRPEAALLISGHGLHPVPTTSLLAWWCAAAVTEAEDLLWLAALGIIGDPEEKAGFVELARARERWGITALRDATSLVNAPRRAGAGDAGPALALLLKADGPKAVLSGDYPEIAVLRAAKAEVQEALAEGRRVAPRMQGEVALIPLHSACQIHPLVAQQWKTRLKGKIVIAANTGYRPGWVHFAARAAQGTDLIAFLREHRPDGADPEQYGNGHARASGGALPPEAWNRFVSDLGFGADVRVPA</sequence>
<protein>
    <submittedName>
        <fullName evidence="1">DHH family phosphoesterase</fullName>
    </submittedName>
</protein>
<evidence type="ECO:0000313" key="4">
    <source>
        <dbReference type="Proteomes" id="UP000278036"/>
    </source>
</evidence>
<evidence type="ECO:0000313" key="2">
    <source>
        <dbReference type="EMBL" id="RMI20755.1"/>
    </source>
</evidence>
<dbReference type="EMBL" id="RFLX01000010">
    <property type="protein sequence ID" value="RMI20755.1"/>
    <property type="molecule type" value="Genomic_DNA"/>
</dbReference>
<proteinExistence type="predicted"/>
<evidence type="ECO:0000313" key="3">
    <source>
        <dbReference type="Proteomes" id="UP000274097"/>
    </source>
</evidence>
<comment type="caution">
    <text evidence="1">The sequence shown here is derived from an EMBL/GenBank/DDBJ whole genome shotgun (WGS) entry which is preliminary data.</text>
</comment>
<accession>A0A3A9JLV0</accession>
<dbReference type="RefSeq" id="WP_120636982.1">
    <property type="nucleotide sequence ID" value="NZ_RAQU01000014.1"/>
</dbReference>